<keyword evidence="11 12" id="KW-0439">Lignin degradation</keyword>
<keyword evidence="10 12" id="KW-0186">Copper</keyword>
<comment type="function">
    <text evidence="12">Lignin degradation and detoxification of lignin-derived products.</text>
</comment>
<dbReference type="OMA" id="WWKADVM"/>
<dbReference type="PROSITE" id="PS00080">
    <property type="entry name" value="MULTICOPPER_OXIDASE2"/>
    <property type="match status" value="1"/>
</dbReference>
<feature type="domain" description="Plastocyanin-like" evidence="13">
    <location>
        <begin position="681"/>
        <end position="832"/>
    </location>
</feature>
<dbReference type="InterPro" id="IPR034285">
    <property type="entry name" value="CuRO_2_LCC"/>
</dbReference>
<evidence type="ECO:0000256" key="6">
    <source>
        <dbReference type="ARBA" id="ARBA00022525"/>
    </source>
</evidence>
<dbReference type="PROSITE" id="PS00079">
    <property type="entry name" value="MULTICOPPER_OXIDASE1"/>
    <property type="match status" value="1"/>
</dbReference>
<evidence type="ECO:0000313" key="17">
    <source>
        <dbReference type="Proteomes" id="UP000655225"/>
    </source>
</evidence>
<evidence type="ECO:0000256" key="4">
    <source>
        <dbReference type="ARBA" id="ARBA00012297"/>
    </source>
</evidence>
<keyword evidence="17" id="KW-1185">Reference proteome</keyword>
<evidence type="ECO:0000256" key="8">
    <source>
        <dbReference type="ARBA" id="ARBA00022737"/>
    </source>
</evidence>
<organism evidence="16 17">
    <name type="scientific">Tetracentron sinense</name>
    <name type="common">Spur-leaf</name>
    <dbReference type="NCBI Taxonomy" id="13715"/>
    <lineage>
        <taxon>Eukaryota</taxon>
        <taxon>Viridiplantae</taxon>
        <taxon>Streptophyta</taxon>
        <taxon>Embryophyta</taxon>
        <taxon>Tracheophyta</taxon>
        <taxon>Spermatophyta</taxon>
        <taxon>Magnoliopsida</taxon>
        <taxon>Trochodendrales</taxon>
        <taxon>Trochodendraceae</taxon>
        <taxon>Tetracentron</taxon>
    </lineage>
</organism>
<evidence type="ECO:0000256" key="10">
    <source>
        <dbReference type="ARBA" id="ARBA00023008"/>
    </source>
</evidence>
<dbReference type="Gene3D" id="2.60.40.420">
    <property type="entry name" value="Cupredoxins - blue copper proteins"/>
    <property type="match status" value="6"/>
</dbReference>
<feature type="domain" description="Plastocyanin-like" evidence="13">
    <location>
        <begin position="163"/>
        <end position="314"/>
    </location>
</feature>
<dbReference type="InterPro" id="IPR034289">
    <property type="entry name" value="CuRO_3_LCC"/>
</dbReference>
<dbReference type="AlphaFoldDB" id="A0A835D1Q4"/>
<dbReference type="InterPro" id="IPR011707">
    <property type="entry name" value="Cu-oxidase-like_N"/>
</dbReference>
<dbReference type="Pfam" id="PF07731">
    <property type="entry name" value="Cu-oxidase_2"/>
    <property type="match status" value="2"/>
</dbReference>
<dbReference type="EMBL" id="JABCRI010000024">
    <property type="protein sequence ID" value="KAF8377233.1"/>
    <property type="molecule type" value="Genomic_DNA"/>
</dbReference>
<keyword evidence="9 12" id="KW-0560">Oxidoreductase</keyword>
<sequence length="1052" mass="116969">MGLKNKVLISEILLFLLFDGFLFCLAWPKIHYHDFVLTETSYTRLCSTKKILTVNGKFPGPEIHAHKGDTVLLNVINKGDYNVTIHWHGVKQPRNPWSDGPEFITQCPIQPGANFTYEIKLSSEEGTLWWHAHSDWSRATVHGPLFIYPKIGTTYPFAKPHAEVPIIFGSWFKGDVMEIIEEALVKGGEPNLSDAFTINGQPGDLYECSKPGTFRMLVEYGKTYLLRTINSGMNEELFFAIDQHQLTVVGTDGAYIKPLTVDYLLITPGQTMDILLKANKPLSHYYMAARAYSSGTGVPFDNTTTTAILQYSGNYTAPSSPSFPYLPYYNDTTAATNFTRGIRSLADKDHPIDVPKTVDTRIYVTISINTYPCANNSCEGPNGSRVIASMNNISFVNPSIDILGAYYKKIKGVFGTDFPDEPPYYFNFTADELANNLTIPKRGTKAKVLEFNSTVEIVIQGTNLLSAGENHPMHLHGFSFYLVGSGFGNFNNVTDPKGYNLVDPPELNTVGVPKNGWSAIRFRADNPGVWFMHCHLERHASWGMDTVFIVKNGPTRLTSIRRKPRTKKILTVNGKFPGPEIHAHKGDTLLLNVINKGDYNVTIHWHGVKQPRNPWSDGPEFITQCPIQPGANFTYEIKLSSEEGTLWWHAHSDWSRATVHGPLFIYPKIGTTYPFAKPHAEVPIIFGSWFKGDVMEIIEEALVKGGEPNLSDAFTINGQPGDLYDCSKPGTFRMLVEYGKTYLLRMINSGMNEELFFAIDQHQLTVVGTDGAYIKPLTVDYLMITPGQTMDILLKANKPLSHYYMAARAYSSGTGVPFDNTTTTAILQYSGNYTAPSSPSFPHLPYYNDTTAVTNFTHGIRSLADKDHPIDVPKTVDTRIYVTISVNTYPCANNSCDGPNGSRVLASMNNISFVNPSIDILGAYYKKISGVFGTDFPDEPPYYFNFTADELANNLTIPTKGTKAKILEFNSTVEIVIQGTNLLSAGENHPMHLHGYSFYLVGSGFGNFDNVTDPKGYNLVDPPELNTVGVPRNGWSAIRFRADNPGKLASFR</sequence>
<evidence type="ECO:0000259" key="13">
    <source>
        <dbReference type="Pfam" id="PF00394"/>
    </source>
</evidence>
<accession>A0A835D1Q4</accession>
<dbReference type="InterPro" id="IPR033138">
    <property type="entry name" value="Cu_oxidase_CS"/>
</dbReference>
<proteinExistence type="inferred from homology"/>
<dbReference type="EC" id="1.10.3.2" evidence="4 12"/>
<evidence type="ECO:0000256" key="1">
    <source>
        <dbReference type="ARBA" id="ARBA00000349"/>
    </source>
</evidence>
<dbReference type="GO" id="GO:0052716">
    <property type="term" value="F:hydroquinone:oxygen oxidoreductase activity"/>
    <property type="evidence" value="ECO:0007669"/>
    <property type="project" value="UniProtKB-EC"/>
</dbReference>
<evidence type="ECO:0000313" key="16">
    <source>
        <dbReference type="EMBL" id="KAF8377233.1"/>
    </source>
</evidence>
<protein>
    <recommendedName>
        <fullName evidence="4 12">Laccase</fullName>
        <ecNumber evidence="4 12">1.10.3.2</ecNumber>
    </recommendedName>
    <alternativeName>
        <fullName evidence="12">Benzenediol:oxygen oxidoreductase</fullName>
    </alternativeName>
    <alternativeName>
        <fullName evidence="12">Diphenol oxidase</fullName>
    </alternativeName>
    <alternativeName>
        <fullName evidence="12">Urishiol oxidase</fullName>
    </alternativeName>
</protein>
<evidence type="ECO:0000256" key="2">
    <source>
        <dbReference type="ARBA" id="ARBA00004271"/>
    </source>
</evidence>
<dbReference type="SUPFAM" id="SSF49503">
    <property type="entry name" value="Cupredoxins"/>
    <property type="match status" value="6"/>
</dbReference>
<dbReference type="GO" id="GO:0048046">
    <property type="term" value="C:apoplast"/>
    <property type="evidence" value="ECO:0007669"/>
    <property type="project" value="UniProtKB-SubCell"/>
</dbReference>
<dbReference type="InterPro" id="IPR001117">
    <property type="entry name" value="Cu-oxidase_2nd"/>
</dbReference>
<dbReference type="Pfam" id="PF00394">
    <property type="entry name" value="Cu-oxidase"/>
    <property type="match status" value="2"/>
</dbReference>
<comment type="subcellular location">
    <subcellularLocation>
        <location evidence="2 12">Secreted</location>
        <location evidence="2 12">Extracellular space</location>
        <location evidence="2 12">Apoplast</location>
    </subcellularLocation>
</comment>
<evidence type="ECO:0000256" key="9">
    <source>
        <dbReference type="ARBA" id="ARBA00023002"/>
    </source>
</evidence>
<dbReference type="OrthoDB" id="2121828at2759"/>
<keyword evidence="5 12" id="KW-0052">Apoplast</keyword>
<comment type="similarity">
    <text evidence="3 12">Belongs to the multicopper oxidase family.</text>
</comment>
<reference evidence="16 17" key="1">
    <citation type="submission" date="2020-04" db="EMBL/GenBank/DDBJ databases">
        <title>Plant Genome Project.</title>
        <authorList>
            <person name="Zhang R.-G."/>
        </authorList>
    </citation>
    <scope>NUCLEOTIDE SEQUENCE [LARGE SCALE GENOMIC DNA]</scope>
    <source>
        <strain evidence="16">YNK0</strain>
        <tissue evidence="16">Leaf</tissue>
    </source>
</reference>
<dbReference type="FunFam" id="2.60.40.420:FF:000049">
    <property type="entry name" value="Laccase"/>
    <property type="match status" value="2"/>
</dbReference>
<dbReference type="CDD" id="cd13875">
    <property type="entry name" value="CuRO_2_LCC_plant"/>
    <property type="match status" value="2"/>
</dbReference>
<dbReference type="InterPro" id="IPR002355">
    <property type="entry name" value="Cu_oxidase_Cu_BS"/>
</dbReference>
<evidence type="ECO:0000256" key="11">
    <source>
        <dbReference type="ARBA" id="ARBA00023185"/>
    </source>
</evidence>
<dbReference type="GO" id="GO:0046274">
    <property type="term" value="P:lignin catabolic process"/>
    <property type="evidence" value="ECO:0007669"/>
    <property type="project" value="UniProtKB-KW"/>
</dbReference>
<evidence type="ECO:0000259" key="15">
    <source>
        <dbReference type="Pfam" id="PF07732"/>
    </source>
</evidence>
<dbReference type="InterPro" id="IPR008972">
    <property type="entry name" value="Cupredoxin"/>
</dbReference>
<dbReference type="InterPro" id="IPR011706">
    <property type="entry name" value="Cu-oxidase_C"/>
</dbReference>
<dbReference type="InterPro" id="IPR034288">
    <property type="entry name" value="CuRO_1_LCC"/>
</dbReference>
<feature type="domain" description="Plastocyanin-like" evidence="14">
    <location>
        <begin position="418"/>
        <end position="553"/>
    </location>
</feature>
<dbReference type="CDD" id="cd13849">
    <property type="entry name" value="CuRO_1_LCC_plant"/>
    <property type="match status" value="2"/>
</dbReference>
<evidence type="ECO:0000256" key="5">
    <source>
        <dbReference type="ARBA" id="ARBA00022523"/>
    </source>
</evidence>
<comment type="catalytic activity">
    <reaction evidence="1 12">
        <text>4 hydroquinone + O2 = 4 benzosemiquinone + 2 H2O</text>
        <dbReference type="Rhea" id="RHEA:11276"/>
        <dbReference type="ChEBI" id="CHEBI:15377"/>
        <dbReference type="ChEBI" id="CHEBI:15379"/>
        <dbReference type="ChEBI" id="CHEBI:17594"/>
        <dbReference type="ChEBI" id="CHEBI:17977"/>
        <dbReference type="EC" id="1.10.3.2"/>
    </reaction>
</comment>
<evidence type="ECO:0000256" key="3">
    <source>
        <dbReference type="ARBA" id="ARBA00010609"/>
    </source>
</evidence>
<keyword evidence="7 12" id="KW-0479">Metal-binding</keyword>
<evidence type="ECO:0000259" key="14">
    <source>
        <dbReference type="Pfam" id="PF07731"/>
    </source>
</evidence>
<gene>
    <name evidence="16" type="ORF">HHK36_030607</name>
</gene>
<dbReference type="GO" id="GO:0005507">
    <property type="term" value="F:copper ion binding"/>
    <property type="evidence" value="ECO:0007669"/>
    <property type="project" value="InterPro"/>
</dbReference>
<dbReference type="NCBIfam" id="TIGR03389">
    <property type="entry name" value="laccase"/>
    <property type="match status" value="2"/>
</dbReference>
<dbReference type="PANTHER" id="PTHR11709:SF410">
    <property type="entry name" value="LACCASE"/>
    <property type="match status" value="1"/>
</dbReference>
<dbReference type="InterPro" id="IPR045087">
    <property type="entry name" value="Cu-oxidase_fam"/>
</dbReference>
<dbReference type="Proteomes" id="UP000655225">
    <property type="component" value="Unassembled WGS sequence"/>
</dbReference>
<dbReference type="PANTHER" id="PTHR11709">
    <property type="entry name" value="MULTI-COPPER OXIDASE"/>
    <property type="match status" value="1"/>
</dbReference>
<dbReference type="CDD" id="cd13897">
    <property type="entry name" value="CuRO_3_LCC_plant"/>
    <property type="match status" value="1"/>
</dbReference>
<keyword evidence="6 12" id="KW-0964">Secreted</keyword>
<dbReference type="InterPro" id="IPR017761">
    <property type="entry name" value="Laccase"/>
</dbReference>
<comment type="cofactor">
    <cofactor evidence="12">
        <name>Cu cation</name>
        <dbReference type="ChEBI" id="CHEBI:23378"/>
    </cofactor>
    <text evidence="12">Binds 4 Cu cations per monomer.</text>
</comment>
<evidence type="ECO:0000256" key="7">
    <source>
        <dbReference type="ARBA" id="ARBA00022723"/>
    </source>
</evidence>
<evidence type="ECO:0000256" key="12">
    <source>
        <dbReference type="RuleBase" id="RU361119"/>
    </source>
</evidence>
<feature type="domain" description="Plastocyanin-like" evidence="14">
    <location>
        <begin position="936"/>
        <end position="1047"/>
    </location>
</feature>
<feature type="domain" description="Plastocyanin-like" evidence="15">
    <location>
        <begin position="562"/>
        <end position="668"/>
    </location>
</feature>
<keyword evidence="8 12" id="KW-0677">Repeat</keyword>
<name>A0A835D1Q4_TETSI</name>
<comment type="caution">
    <text evidence="16">The sequence shown here is derived from an EMBL/GenBank/DDBJ whole genome shotgun (WGS) entry which is preliminary data.</text>
</comment>
<feature type="domain" description="Plastocyanin-like" evidence="15">
    <location>
        <begin position="38"/>
        <end position="150"/>
    </location>
</feature>
<dbReference type="Pfam" id="PF07732">
    <property type="entry name" value="Cu-oxidase_3"/>
    <property type="match status" value="2"/>
</dbReference>